<evidence type="ECO:0000313" key="1">
    <source>
        <dbReference type="EMBL" id="CAD6341453.1"/>
    </source>
</evidence>
<comment type="caution">
    <text evidence="1">The sequence shown here is derived from an EMBL/GenBank/DDBJ whole genome shotgun (WGS) entry which is preliminary data.</text>
</comment>
<organism evidence="1 2">
    <name type="scientific">Miscanthus lutarioriparius</name>
    <dbReference type="NCBI Taxonomy" id="422564"/>
    <lineage>
        <taxon>Eukaryota</taxon>
        <taxon>Viridiplantae</taxon>
        <taxon>Streptophyta</taxon>
        <taxon>Embryophyta</taxon>
        <taxon>Tracheophyta</taxon>
        <taxon>Spermatophyta</taxon>
        <taxon>Magnoliopsida</taxon>
        <taxon>Liliopsida</taxon>
        <taxon>Poales</taxon>
        <taxon>Poaceae</taxon>
        <taxon>PACMAD clade</taxon>
        <taxon>Panicoideae</taxon>
        <taxon>Andropogonodae</taxon>
        <taxon>Andropogoneae</taxon>
        <taxon>Saccharinae</taxon>
        <taxon>Miscanthus</taxon>
    </lineage>
</organism>
<dbReference type="AlphaFoldDB" id="A0A811SJ93"/>
<feature type="non-terminal residue" evidence="1">
    <location>
        <position position="1"/>
    </location>
</feature>
<reference evidence="1" key="1">
    <citation type="submission" date="2020-10" db="EMBL/GenBank/DDBJ databases">
        <authorList>
            <person name="Han B."/>
            <person name="Lu T."/>
            <person name="Zhao Q."/>
            <person name="Huang X."/>
            <person name="Zhao Y."/>
        </authorList>
    </citation>
    <scope>NUCLEOTIDE SEQUENCE</scope>
</reference>
<dbReference type="EMBL" id="CAJGYO010000217">
    <property type="protein sequence ID" value="CAD6341453.1"/>
    <property type="molecule type" value="Genomic_DNA"/>
</dbReference>
<sequence>FILFYGVGTLEDYISLLFFPHWMPILWLDGSHFTKYLTILLGKQRRLAVAKHAYLEHHFMFTASQAQFWR</sequence>
<accession>A0A811SJ93</accession>
<proteinExistence type="predicted"/>
<keyword evidence="2" id="KW-1185">Reference proteome</keyword>
<gene>
    <name evidence="1" type="ORF">NCGR_LOCUS65556</name>
</gene>
<protein>
    <submittedName>
        <fullName evidence="1">Uncharacterized protein</fullName>
    </submittedName>
</protein>
<dbReference type="Proteomes" id="UP000604825">
    <property type="component" value="Unassembled WGS sequence"/>
</dbReference>
<evidence type="ECO:0000313" key="2">
    <source>
        <dbReference type="Proteomes" id="UP000604825"/>
    </source>
</evidence>
<name>A0A811SJ93_9POAL</name>